<keyword evidence="1 4" id="KW-0597">Phosphoprotein</keyword>
<dbReference type="SMART" id="SM00448">
    <property type="entry name" value="REC"/>
    <property type="match status" value="1"/>
</dbReference>
<feature type="compositionally biased region" description="Low complexity" evidence="5">
    <location>
        <begin position="313"/>
        <end position="337"/>
    </location>
</feature>
<dbReference type="PANTHER" id="PTHR43719">
    <property type="entry name" value="TWO-COMPONENT HISTIDINE KINASE"/>
    <property type="match status" value="1"/>
</dbReference>
<dbReference type="InterPro" id="IPR004358">
    <property type="entry name" value="Sig_transdc_His_kin-like_C"/>
</dbReference>
<dbReference type="GO" id="GO:0000155">
    <property type="term" value="F:phosphorelay sensor kinase activity"/>
    <property type="evidence" value="ECO:0007669"/>
    <property type="project" value="InterPro"/>
</dbReference>
<dbReference type="Proteomes" id="UP001150904">
    <property type="component" value="Unassembled WGS sequence"/>
</dbReference>
<dbReference type="SUPFAM" id="SSF52172">
    <property type="entry name" value="CheY-like"/>
    <property type="match status" value="1"/>
</dbReference>
<dbReference type="PROSITE" id="PS50110">
    <property type="entry name" value="RESPONSE_REGULATORY"/>
    <property type="match status" value="1"/>
</dbReference>
<dbReference type="Gene3D" id="1.10.287.130">
    <property type="match status" value="1"/>
</dbReference>
<gene>
    <name evidence="8" type="ORF">N7498_004299</name>
</gene>
<dbReference type="AlphaFoldDB" id="A0A9W9N3S5"/>
<dbReference type="RefSeq" id="XP_058310823.1">
    <property type="nucleotide sequence ID" value="XM_058451361.1"/>
</dbReference>
<feature type="compositionally biased region" description="Polar residues" evidence="5">
    <location>
        <begin position="722"/>
        <end position="733"/>
    </location>
</feature>
<dbReference type="Gene3D" id="3.30.565.10">
    <property type="entry name" value="Histidine kinase-like ATPase, C-terminal domain"/>
    <property type="match status" value="1"/>
</dbReference>
<reference evidence="8" key="1">
    <citation type="submission" date="2022-12" db="EMBL/GenBank/DDBJ databases">
        <authorList>
            <person name="Petersen C."/>
        </authorList>
    </citation>
    <scope>NUCLEOTIDE SEQUENCE</scope>
    <source>
        <strain evidence="8">IBT 15544</strain>
    </source>
</reference>
<evidence type="ECO:0000259" key="6">
    <source>
        <dbReference type="PROSITE" id="PS50109"/>
    </source>
</evidence>
<dbReference type="InterPro" id="IPR029016">
    <property type="entry name" value="GAF-like_dom_sf"/>
</dbReference>
<evidence type="ECO:0000259" key="7">
    <source>
        <dbReference type="PROSITE" id="PS50110"/>
    </source>
</evidence>
<dbReference type="Pfam" id="PF02518">
    <property type="entry name" value="HATPase_c"/>
    <property type="match status" value="1"/>
</dbReference>
<keyword evidence="9" id="KW-1185">Reference proteome</keyword>
<dbReference type="InterPro" id="IPR036097">
    <property type="entry name" value="HisK_dim/P_sf"/>
</dbReference>
<feature type="region of interest" description="Disordered" evidence="5">
    <location>
        <begin position="505"/>
        <end position="527"/>
    </location>
</feature>
<dbReference type="Gene3D" id="3.40.50.2300">
    <property type="match status" value="1"/>
</dbReference>
<dbReference type="PRINTS" id="PR00344">
    <property type="entry name" value="BCTRLSENSOR"/>
</dbReference>
<dbReference type="CDD" id="cd17546">
    <property type="entry name" value="REC_hyHK_CKI1_RcsC-like"/>
    <property type="match status" value="1"/>
</dbReference>
<dbReference type="InterPro" id="IPR003661">
    <property type="entry name" value="HisK_dim/P_dom"/>
</dbReference>
<feature type="region of interest" description="Disordered" evidence="5">
    <location>
        <begin position="722"/>
        <end position="743"/>
    </location>
</feature>
<evidence type="ECO:0000313" key="8">
    <source>
        <dbReference type="EMBL" id="KAJ5212653.1"/>
    </source>
</evidence>
<feature type="region of interest" description="Disordered" evidence="5">
    <location>
        <begin position="306"/>
        <end position="358"/>
    </location>
</feature>
<dbReference type="Pfam" id="PF00072">
    <property type="entry name" value="Response_reg"/>
    <property type="match status" value="1"/>
</dbReference>
<dbReference type="OrthoDB" id="303614at2759"/>
<evidence type="ECO:0008006" key="10">
    <source>
        <dbReference type="Google" id="ProtNLM"/>
    </source>
</evidence>
<dbReference type="CDD" id="cd00082">
    <property type="entry name" value="HisKA"/>
    <property type="match status" value="1"/>
</dbReference>
<dbReference type="Pfam" id="PF00512">
    <property type="entry name" value="HisKA"/>
    <property type="match status" value="1"/>
</dbReference>
<feature type="modified residue" description="4-aspartylphosphate" evidence="4">
    <location>
        <position position="1193"/>
    </location>
</feature>
<dbReference type="InterPro" id="IPR003018">
    <property type="entry name" value="GAF"/>
</dbReference>
<name>A0A9W9N3S5_9EURO</name>
<feature type="domain" description="Response regulatory" evidence="7">
    <location>
        <begin position="1141"/>
        <end position="1264"/>
    </location>
</feature>
<dbReference type="SUPFAM" id="SSF47384">
    <property type="entry name" value="Homodimeric domain of signal transducing histidine kinase"/>
    <property type="match status" value="1"/>
</dbReference>
<dbReference type="InterPro" id="IPR036890">
    <property type="entry name" value="HATPase_C_sf"/>
</dbReference>
<reference evidence="8" key="2">
    <citation type="journal article" date="2023" name="IMA Fungus">
        <title>Comparative genomic study of the Penicillium genus elucidates a diverse pangenome and 15 lateral gene transfer events.</title>
        <authorList>
            <person name="Petersen C."/>
            <person name="Sorensen T."/>
            <person name="Nielsen M.R."/>
            <person name="Sondergaard T.E."/>
            <person name="Sorensen J.L."/>
            <person name="Fitzpatrick D.A."/>
            <person name="Frisvad J.C."/>
            <person name="Nielsen K.L."/>
        </authorList>
    </citation>
    <scope>NUCLEOTIDE SEQUENCE</scope>
    <source>
        <strain evidence="8">IBT 15544</strain>
    </source>
</reference>
<keyword evidence="3" id="KW-0418">Kinase</keyword>
<organism evidence="8 9">
    <name type="scientific">Penicillium cinerascens</name>
    <dbReference type="NCBI Taxonomy" id="70096"/>
    <lineage>
        <taxon>Eukaryota</taxon>
        <taxon>Fungi</taxon>
        <taxon>Dikarya</taxon>
        <taxon>Ascomycota</taxon>
        <taxon>Pezizomycotina</taxon>
        <taxon>Eurotiomycetes</taxon>
        <taxon>Eurotiomycetidae</taxon>
        <taxon>Eurotiales</taxon>
        <taxon>Aspergillaceae</taxon>
        <taxon>Penicillium</taxon>
    </lineage>
</organism>
<dbReference type="SUPFAM" id="SSF55781">
    <property type="entry name" value="GAF domain-like"/>
    <property type="match status" value="1"/>
</dbReference>
<dbReference type="FunFam" id="1.10.287.130:FF:000023">
    <property type="entry name" value="Sensor histidine kinase/response regulator, putative"/>
    <property type="match status" value="1"/>
</dbReference>
<dbReference type="Pfam" id="PF01590">
    <property type="entry name" value="GAF"/>
    <property type="match status" value="1"/>
</dbReference>
<dbReference type="InterPro" id="IPR050956">
    <property type="entry name" value="2C_system_His_kinase"/>
</dbReference>
<dbReference type="Gene3D" id="3.30.450.40">
    <property type="match status" value="1"/>
</dbReference>
<dbReference type="InterPro" id="IPR005467">
    <property type="entry name" value="His_kinase_dom"/>
</dbReference>
<evidence type="ECO:0000256" key="2">
    <source>
        <dbReference type="ARBA" id="ARBA00022679"/>
    </source>
</evidence>
<dbReference type="SMART" id="SM00388">
    <property type="entry name" value="HisKA"/>
    <property type="match status" value="1"/>
</dbReference>
<dbReference type="InterPro" id="IPR001789">
    <property type="entry name" value="Sig_transdc_resp-reg_receiver"/>
</dbReference>
<dbReference type="SUPFAM" id="SSF55874">
    <property type="entry name" value="ATPase domain of HSP90 chaperone/DNA topoisomerase II/histidine kinase"/>
    <property type="match status" value="1"/>
</dbReference>
<dbReference type="PANTHER" id="PTHR43719:SF72">
    <property type="entry name" value="HISTIDINE KINASE_RESPONSE REGULATOR, PUTATIVE (AFU_ORTHOLOGUE AFUA_8G06140)-RELATED"/>
    <property type="match status" value="1"/>
</dbReference>
<evidence type="ECO:0000256" key="3">
    <source>
        <dbReference type="ARBA" id="ARBA00022777"/>
    </source>
</evidence>
<evidence type="ECO:0000313" key="9">
    <source>
        <dbReference type="Proteomes" id="UP001150904"/>
    </source>
</evidence>
<comment type="caution">
    <text evidence="8">The sequence shown here is derived from an EMBL/GenBank/DDBJ whole genome shotgun (WGS) entry which is preliminary data.</text>
</comment>
<sequence>MAREKYIHLPGLLFCSIPSVFCNDNRLNDHTFTTLFLLATRQQEFLQIMNDSDAQTLRDYDADRQAREVYRYFQPANPAALNATWLPLGDDSGSITDLSTATTSPILNTSVSETTPVEAGVFCSPNTTLTSFAQLAALQLNAQRAFITILNQDSQFILAEATRNTNGGNSTPSVEKGDRLFAGTSTLETVAIPSDTQDETHHFLVINDLTQEDRFRQLPFVEAAPHARFYAGTPLTTDNNINIGCLFVLDPQPREGLSDIEKDALGTVAAMVMDYLQVSRQAVEGRRASRLSKGLRLFVDGNSSFADNRHSSRSNSSNTSSSSQRSPYLGSSRSTSSHKSDSELSLPQAEIDDTRFQNDDARSLSPVLNEALDRSFSANAATSLPNLRAGDSNSSVSSTSNDWIFQRAANLLRQSLDLDGAGGVMFSRINDDSPDNVADSPCDPADSNTCAPVLAMSTQDDPLFYQAVSKASSPAVNLDSDFLNQLTGRYPKGRLWSFHNDGTLTTSDEEQSVSASRKQRNKSRASETSKLNTYFPDACQVMFVPLWNAINSQWFAGCFCWTPQPTRIFSRAVDLSSTFGFASSLMTEYSRVESVIADRQKGDFISSISHELRSPLHGVLAASELFGDTGLDEYQESLIETINACGRTLLDTMNQVLDFSKIMSLERQKRRYTRRKEPWRRKTREETPARMDPFVSTDLAVLTEDVVDSVCLGHSHIQRSTISTNHSPTLHSKSPNEDIQAGSGPEVEVVVKISNRDWLYNVQPGSLRRIIMNLLGNALKYTKEGLICVCIDAPQRSKGRERSRRQGLEDMITLTISDTGRGISSEYLRTRLYTPFAQEDTLSVGTGLGLSIVRGIVRTLDGTINIQSQVGEGTIVKVSFPLERPGGEEFPSSTPRVESLAQKKLTACSQLRHLDLTGKRAAIWRTDSSCPIKHQFWSSIAQYVTDWYGLQIVPWSANEDVDALFADERDLSAENLQDFPTALPRLLLFCNDSTRSGDSRAKWSHLADSLVILRRPCGPQRLARGILGCLNPKAASPTSSAVDLEQESVIPERPKPASVCPLAGQFRLPPSGNLGSPTAESPNPGLDSYAYGMDSANGHTSSALGPDAQLFGHNPAPSSAHLCSNSPALVDVSSGSRSRPRVLLVDDNEINIRLLLTFIKHQKVMVVDTAENGRAAVDSVERNLQGYDIIFMDISMPIMDGIEATRTIRALEKEREGGVSAKIIAFTGLSSVRDETKALDAGVDLFLTKPVSFKEVSRLINDWETISSD</sequence>
<protein>
    <recommendedName>
        <fullName evidence="10">Histidine kinase</fullName>
    </recommendedName>
</protein>
<feature type="domain" description="Histidine kinase" evidence="6">
    <location>
        <begin position="607"/>
        <end position="884"/>
    </location>
</feature>
<feature type="region of interest" description="Disordered" evidence="5">
    <location>
        <begin position="1070"/>
        <end position="1092"/>
    </location>
</feature>
<evidence type="ECO:0000256" key="4">
    <source>
        <dbReference type="PROSITE-ProRule" id="PRU00169"/>
    </source>
</evidence>
<keyword evidence="2" id="KW-0808">Transferase</keyword>
<dbReference type="EMBL" id="JAPQKR010000008">
    <property type="protein sequence ID" value="KAJ5212653.1"/>
    <property type="molecule type" value="Genomic_DNA"/>
</dbReference>
<dbReference type="SMART" id="SM00387">
    <property type="entry name" value="HATPase_c"/>
    <property type="match status" value="1"/>
</dbReference>
<evidence type="ECO:0000256" key="1">
    <source>
        <dbReference type="ARBA" id="ARBA00022553"/>
    </source>
</evidence>
<accession>A0A9W9N3S5</accession>
<dbReference type="PROSITE" id="PS50109">
    <property type="entry name" value="HIS_KIN"/>
    <property type="match status" value="1"/>
</dbReference>
<proteinExistence type="predicted"/>
<evidence type="ECO:0000256" key="5">
    <source>
        <dbReference type="SAM" id="MobiDB-lite"/>
    </source>
</evidence>
<feature type="compositionally biased region" description="Polar residues" evidence="5">
    <location>
        <begin position="505"/>
        <end position="516"/>
    </location>
</feature>
<dbReference type="GeneID" id="83178662"/>
<dbReference type="InterPro" id="IPR003594">
    <property type="entry name" value="HATPase_dom"/>
</dbReference>
<dbReference type="InterPro" id="IPR011006">
    <property type="entry name" value="CheY-like_superfamily"/>
</dbReference>